<gene>
    <name evidence="2" type="ORF">ALC53_05046</name>
</gene>
<dbReference type="Proteomes" id="UP000078540">
    <property type="component" value="Unassembled WGS sequence"/>
</dbReference>
<proteinExistence type="predicted"/>
<reference evidence="2 3" key="1">
    <citation type="submission" date="2015-09" db="EMBL/GenBank/DDBJ databases">
        <title>Atta colombica WGS genome.</title>
        <authorList>
            <person name="Nygaard S."/>
            <person name="Hu H."/>
            <person name="Boomsma J."/>
            <person name="Zhang G."/>
        </authorList>
    </citation>
    <scope>NUCLEOTIDE SEQUENCE [LARGE SCALE GENOMIC DNA]</scope>
    <source>
        <strain evidence="2">Treedump-2</strain>
        <tissue evidence="2">Whole body</tissue>
    </source>
</reference>
<accession>A0A151I4J2</accession>
<protein>
    <submittedName>
        <fullName evidence="2">Uncharacterized protein</fullName>
    </submittedName>
</protein>
<evidence type="ECO:0000256" key="1">
    <source>
        <dbReference type="SAM" id="MobiDB-lite"/>
    </source>
</evidence>
<evidence type="ECO:0000313" key="3">
    <source>
        <dbReference type="Proteomes" id="UP000078540"/>
    </source>
</evidence>
<organism evidence="2 3">
    <name type="scientific">Atta colombica</name>
    <dbReference type="NCBI Taxonomy" id="520822"/>
    <lineage>
        <taxon>Eukaryota</taxon>
        <taxon>Metazoa</taxon>
        <taxon>Ecdysozoa</taxon>
        <taxon>Arthropoda</taxon>
        <taxon>Hexapoda</taxon>
        <taxon>Insecta</taxon>
        <taxon>Pterygota</taxon>
        <taxon>Neoptera</taxon>
        <taxon>Endopterygota</taxon>
        <taxon>Hymenoptera</taxon>
        <taxon>Apocrita</taxon>
        <taxon>Aculeata</taxon>
        <taxon>Formicoidea</taxon>
        <taxon>Formicidae</taxon>
        <taxon>Myrmicinae</taxon>
        <taxon>Atta</taxon>
    </lineage>
</organism>
<dbReference type="EMBL" id="KQ976457">
    <property type="protein sequence ID" value="KYM84833.1"/>
    <property type="molecule type" value="Genomic_DNA"/>
</dbReference>
<dbReference type="AlphaFoldDB" id="A0A151I4J2"/>
<name>A0A151I4J2_9HYME</name>
<evidence type="ECO:0000313" key="2">
    <source>
        <dbReference type="EMBL" id="KYM84833.1"/>
    </source>
</evidence>
<keyword evidence="3" id="KW-1185">Reference proteome</keyword>
<sequence>MRVPLRVAPPADNLGLEGDAHPTPWRSTHPWASVSRFGRMPSREHRVITSAIIFGPNFRILPSGSMAITKDGG</sequence>
<feature type="region of interest" description="Disordered" evidence="1">
    <location>
        <begin position="1"/>
        <end position="22"/>
    </location>
</feature>